<evidence type="ECO:0000259" key="3">
    <source>
        <dbReference type="Pfam" id="PF14257"/>
    </source>
</evidence>
<dbReference type="Pfam" id="PF14257">
    <property type="entry name" value="DUF4349"/>
    <property type="match status" value="1"/>
</dbReference>
<feature type="transmembrane region" description="Helical" evidence="2">
    <location>
        <begin position="267"/>
        <end position="290"/>
    </location>
</feature>
<dbReference type="InterPro" id="IPR025645">
    <property type="entry name" value="DUF4349"/>
</dbReference>
<protein>
    <recommendedName>
        <fullName evidence="3">DUF4349 domain-containing protein</fullName>
    </recommendedName>
</protein>
<evidence type="ECO:0000256" key="2">
    <source>
        <dbReference type="SAM" id="Phobius"/>
    </source>
</evidence>
<gene>
    <name evidence="4" type="ORF">TBK1r_55740</name>
</gene>
<evidence type="ECO:0000313" key="5">
    <source>
        <dbReference type="Proteomes" id="UP000318081"/>
    </source>
</evidence>
<organism evidence="4 5">
    <name type="scientific">Stieleria magnilauensis</name>
    <dbReference type="NCBI Taxonomy" id="2527963"/>
    <lineage>
        <taxon>Bacteria</taxon>
        <taxon>Pseudomonadati</taxon>
        <taxon>Planctomycetota</taxon>
        <taxon>Planctomycetia</taxon>
        <taxon>Pirellulales</taxon>
        <taxon>Pirellulaceae</taxon>
        <taxon>Stieleria</taxon>
    </lineage>
</organism>
<feature type="domain" description="DUF4349" evidence="3">
    <location>
        <begin position="78"/>
        <end position="290"/>
    </location>
</feature>
<keyword evidence="2" id="KW-1133">Transmembrane helix</keyword>
<proteinExistence type="predicted"/>
<keyword evidence="2" id="KW-0472">Membrane</keyword>
<sequence>MQARTAPSEDENVILQANWKTLLAAVTFCVPLLGCAQDHGNADFDQMLEHAESSAAAETTPVALATGGEAVERSVSNRKIIYTADVELVVDDFAVFERQISGVIGSHGGYAAERSSDRRHGDHRGGTWVIRVPVANYDAFLSGLDSLGFARSRSETSDDVTEAYVDLEARISNKQKLEERILAMLEERPGKLTDLMEIERELSRVREEIERMEGRMRVLKDQTSLATVTLRVVEEATYEPPAAPTFSDRIAATWGGSLRSIGQIATGLVIVAVALAPWAVMLVPIAFLAYRFRTRWLGARSVFVQSRTR</sequence>
<evidence type="ECO:0000256" key="1">
    <source>
        <dbReference type="SAM" id="Coils"/>
    </source>
</evidence>
<keyword evidence="5" id="KW-1185">Reference proteome</keyword>
<evidence type="ECO:0000313" key="4">
    <source>
        <dbReference type="EMBL" id="QDV86555.1"/>
    </source>
</evidence>
<keyword evidence="1" id="KW-0175">Coiled coil</keyword>
<feature type="coiled-coil region" evidence="1">
    <location>
        <begin position="195"/>
        <end position="222"/>
    </location>
</feature>
<reference evidence="4 5" key="1">
    <citation type="submission" date="2019-02" db="EMBL/GenBank/DDBJ databases">
        <title>Deep-cultivation of Planctomycetes and their phenomic and genomic characterization uncovers novel biology.</title>
        <authorList>
            <person name="Wiegand S."/>
            <person name="Jogler M."/>
            <person name="Boedeker C."/>
            <person name="Pinto D."/>
            <person name="Vollmers J."/>
            <person name="Rivas-Marin E."/>
            <person name="Kohn T."/>
            <person name="Peeters S.H."/>
            <person name="Heuer A."/>
            <person name="Rast P."/>
            <person name="Oberbeckmann S."/>
            <person name="Bunk B."/>
            <person name="Jeske O."/>
            <person name="Meyerdierks A."/>
            <person name="Storesund J.E."/>
            <person name="Kallscheuer N."/>
            <person name="Luecker S."/>
            <person name="Lage O.M."/>
            <person name="Pohl T."/>
            <person name="Merkel B.J."/>
            <person name="Hornburger P."/>
            <person name="Mueller R.-W."/>
            <person name="Bruemmer F."/>
            <person name="Labrenz M."/>
            <person name="Spormann A.M."/>
            <person name="Op den Camp H."/>
            <person name="Overmann J."/>
            <person name="Amann R."/>
            <person name="Jetten M.S.M."/>
            <person name="Mascher T."/>
            <person name="Medema M.H."/>
            <person name="Devos D.P."/>
            <person name="Kaster A.-K."/>
            <person name="Ovreas L."/>
            <person name="Rohde M."/>
            <person name="Galperin M.Y."/>
            <person name="Jogler C."/>
        </authorList>
    </citation>
    <scope>NUCLEOTIDE SEQUENCE [LARGE SCALE GENOMIC DNA]</scope>
    <source>
        <strain evidence="4 5">TBK1r</strain>
    </source>
</reference>
<keyword evidence="2" id="KW-0812">Transmembrane</keyword>
<dbReference type="Proteomes" id="UP000318081">
    <property type="component" value="Chromosome"/>
</dbReference>
<accession>A0ABX5XYP1</accession>
<dbReference type="EMBL" id="CP036432">
    <property type="protein sequence ID" value="QDV86555.1"/>
    <property type="molecule type" value="Genomic_DNA"/>
</dbReference>
<name>A0ABX5XYP1_9BACT</name>